<organism evidence="3 4">
    <name type="scientific">Channa striata</name>
    <name type="common">Snakehead murrel</name>
    <name type="synonym">Ophicephalus striatus</name>
    <dbReference type="NCBI Taxonomy" id="64152"/>
    <lineage>
        <taxon>Eukaryota</taxon>
        <taxon>Metazoa</taxon>
        <taxon>Chordata</taxon>
        <taxon>Craniata</taxon>
        <taxon>Vertebrata</taxon>
        <taxon>Euteleostomi</taxon>
        <taxon>Actinopterygii</taxon>
        <taxon>Neopterygii</taxon>
        <taxon>Teleostei</taxon>
        <taxon>Neoteleostei</taxon>
        <taxon>Acanthomorphata</taxon>
        <taxon>Anabantaria</taxon>
        <taxon>Anabantiformes</taxon>
        <taxon>Channoidei</taxon>
        <taxon>Channidae</taxon>
        <taxon>Channa</taxon>
    </lineage>
</organism>
<dbReference type="InterPro" id="IPR051261">
    <property type="entry name" value="NLR"/>
</dbReference>
<dbReference type="InterPro" id="IPR001611">
    <property type="entry name" value="Leu-rich_rpt"/>
</dbReference>
<dbReference type="PANTHER" id="PTHR24106">
    <property type="entry name" value="NACHT, LRR AND CARD DOMAINS-CONTAINING"/>
    <property type="match status" value="1"/>
</dbReference>
<dbReference type="EMBL" id="JAUPFM010000022">
    <property type="protein sequence ID" value="KAK2815579.1"/>
    <property type="molecule type" value="Genomic_DNA"/>
</dbReference>
<keyword evidence="2" id="KW-0677">Repeat</keyword>
<dbReference type="InterPro" id="IPR006553">
    <property type="entry name" value="Leu-rich_rpt_Cys-con_subtyp"/>
</dbReference>
<dbReference type="Gene3D" id="3.80.10.10">
    <property type="entry name" value="Ribonuclease Inhibitor"/>
    <property type="match status" value="2"/>
</dbReference>
<evidence type="ECO:0000313" key="4">
    <source>
        <dbReference type="Proteomes" id="UP001187415"/>
    </source>
</evidence>
<accession>A0AA88LN82</accession>
<reference evidence="3" key="1">
    <citation type="submission" date="2023-07" db="EMBL/GenBank/DDBJ databases">
        <title>Chromosome-level Genome Assembly of Striped Snakehead (Channa striata).</title>
        <authorList>
            <person name="Liu H."/>
        </authorList>
    </citation>
    <scope>NUCLEOTIDE SEQUENCE</scope>
    <source>
        <strain evidence="3">Gz</strain>
        <tissue evidence="3">Muscle</tissue>
    </source>
</reference>
<comment type="caution">
    <text evidence="3">The sequence shown here is derived from an EMBL/GenBank/DDBJ whole genome shotgun (WGS) entry which is preliminary data.</text>
</comment>
<keyword evidence="1" id="KW-0433">Leucine-rich repeat</keyword>
<keyword evidence="4" id="KW-1185">Reference proteome</keyword>
<sequence length="630" mass="70268">MEEGNVMDLIYEDDLSKCDVSVEEATELSKDCPPILIEEKGLNNTTVFRFVHWSIQHYLAASAKLKDIELSSSKSARCQDLVNKALQGAKGKYDVFLRFIFGLIYEDGVLESTDQLFEYTRKKILEKTSVSLFYCLREYDGLALLDEVRFCLKYGFSPISELEPKHFRSLIQKTCAFEGMYKSFQMQVSERCDKRLLQQIPLVLKSRKAMLRFSNLTDKCCPALAAILTTRESYLKELYLGYNCIGDDGVRALVKGLGDQRCRLKILCLKGCGVTSVGCEYLVSALTQSWNLQELNLSSNDIGDDGLRHLSSGLGSLDCHLETLKLSQCSIKKAGCDHLASALQKNSSHIKVLDLSINQIGDKGAKKLFKKFDITKLRKLEVHHCGLTESSCRNIGEALKSETSSLVEFNVSNNSLKDAGFAVLCEGMRACCRVEKLNVSRCGITDFGCFNLANVLCSVSQLYSSEFRQKTGWQAVELKDLDLSMNYLKDQGVKQITAGLTNPYSRLRALNLSRCSLTDDCCSPLASGLESNSVISKLDLSSNNLQDKGVRKLCMGLRNPQCKLKILSLYICGLTSRSVQFLTIALKSNPKHLTELHLMGNSLEDSDIQVLVELTKSRKYALETIDVSAD</sequence>
<dbReference type="PROSITE" id="PS51450">
    <property type="entry name" value="LRR"/>
    <property type="match status" value="1"/>
</dbReference>
<evidence type="ECO:0000256" key="1">
    <source>
        <dbReference type="ARBA" id="ARBA00022614"/>
    </source>
</evidence>
<dbReference type="SUPFAM" id="SSF52047">
    <property type="entry name" value="RNI-like"/>
    <property type="match status" value="1"/>
</dbReference>
<dbReference type="AlphaFoldDB" id="A0AA88LN82"/>
<evidence type="ECO:0000256" key="2">
    <source>
        <dbReference type="ARBA" id="ARBA00022737"/>
    </source>
</evidence>
<dbReference type="SMART" id="SM00367">
    <property type="entry name" value="LRR_CC"/>
    <property type="match status" value="5"/>
</dbReference>
<dbReference type="InterPro" id="IPR032675">
    <property type="entry name" value="LRR_dom_sf"/>
</dbReference>
<dbReference type="Proteomes" id="UP001187415">
    <property type="component" value="Unassembled WGS sequence"/>
</dbReference>
<name>A0AA88LN82_CHASR</name>
<dbReference type="Pfam" id="PF13516">
    <property type="entry name" value="LRR_6"/>
    <property type="match status" value="6"/>
</dbReference>
<proteinExistence type="predicted"/>
<protein>
    <submittedName>
        <fullName evidence="3">Uncharacterized protein</fullName>
    </submittedName>
</protein>
<gene>
    <name evidence="3" type="ORF">Q5P01_026046</name>
</gene>
<evidence type="ECO:0000313" key="3">
    <source>
        <dbReference type="EMBL" id="KAK2815579.1"/>
    </source>
</evidence>
<dbReference type="SMART" id="SM00368">
    <property type="entry name" value="LRR_RI"/>
    <property type="match status" value="13"/>
</dbReference>